<dbReference type="EMBL" id="JAPEVA010000083">
    <property type="protein sequence ID" value="KAJ4400777.1"/>
    <property type="molecule type" value="Genomic_DNA"/>
</dbReference>
<dbReference type="OrthoDB" id="5440at2759"/>
<dbReference type="GO" id="GO:0030638">
    <property type="term" value="P:polyketide metabolic process"/>
    <property type="evidence" value="ECO:0007669"/>
    <property type="project" value="InterPro"/>
</dbReference>
<evidence type="ECO:0000313" key="3">
    <source>
        <dbReference type="Proteomes" id="UP001140510"/>
    </source>
</evidence>
<evidence type="ECO:0008006" key="4">
    <source>
        <dbReference type="Google" id="ProtNLM"/>
    </source>
</evidence>
<protein>
    <recommendedName>
        <fullName evidence="4">SnoaL-like domain-containing protein</fullName>
    </recommendedName>
</protein>
<dbReference type="InterPro" id="IPR009959">
    <property type="entry name" value="Cyclase_SnoaL-like"/>
</dbReference>
<dbReference type="Proteomes" id="UP001140510">
    <property type="component" value="Unassembled WGS sequence"/>
</dbReference>
<evidence type="ECO:0000313" key="2">
    <source>
        <dbReference type="EMBL" id="KAJ4400777.1"/>
    </source>
</evidence>
<dbReference type="PANTHER" id="PTHR38436">
    <property type="entry name" value="POLYKETIDE CYCLASE SNOAL-LIKE DOMAIN"/>
    <property type="match status" value="1"/>
</dbReference>
<feature type="region of interest" description="Disordered" evidence="1">
    <location>
        <begin position="168"/>
        <end position="189"/>
    </location>
</feature>
<feature type="region of interest" description="Disordered" evidence="1">
    <location>
        <begin position="1"/>
        <end position="30"/>
    </location>
</feature>
<reference evidence="2" key="1">
    <citation type="submission" date="2022-10" db="EMBL/GenBank/DDBJ databases">
        <title>Tapping the CABI collections for fungal endophytes: first genome assemblies for Collariella, Neodidymelliopsis, Ascochyta clinopodiicola, Didymella pomorum, Didymosphaeria variabile, Neocosmospora piperis and Neocucurbitaria cava.</title>
        <authorList>
            <person name="Hill R."/>
        </authorList>
    </citation>
    <scope>NUCLEOTIDE SEQUENCE</scope>
    <source>
        <strain evidence="2">IMI 355091</strain>
    </source>
</reference>
<dbReference type="AlphaFoldDB" id="A0A9W8Z6V2"/>
<dbReference type="InterPro" id="IPR032710">
    <property type="entry name" value="NTF2-like_dom_sf"/>
</dbReference>
<dbReference type="SUPFAM" id="SSF54427">
    <property type="entry name" value="NTF2-like"/>
    <property type="match status" value="1"/>
</dbReference>
<dbReference type="PANTHER" id="PTHR38436:SF3">
    <property type="entry name" value="CARBOXYMETHYLENEBUTENOLIDASE-RELATED"/>
    <property type="match status" value="1"/>
</dbReference>
<comment type="caution">
    <text evidence="2">The sequence shown here is derived from an EMBL/GenBank/DDBJ whole genome shotgun (WGS) entry which is preliminary data.</text>
</comment>
<proteinExistence type="predicted"/>
<feature type="compositionally biased region" description="Low complexity" evidence="1">
    <location>
        <begin position="7"/>
        <end position="19"/>
    </location>
</feature>
<sequence>MGEGNLSSPAVAPAAYPSPQQISPHLTLQPPLSRRGKGPGLILILDHYAQIEESEKHLDPPPLQKWAEEGFAVVRLLVPGKVEDGGEFPLEKALEVLKKCEGCDYGKGVGVVSYISRLPFYVEEGVIQHPEILAVVSYGGRQLSTLHESSTALPPQLVHVAGPNVARRDSLPLSPDPEPTKSSPTSTRPAGIVRTFHYEDATSDANWVLPADPKYSKRNAGIAHTRSVAFLKPFLNGPYFDLEAVWDEHCLYEFGERAVEKTMATMVAQPYVNHIPTMTGGIGKDRLTAFYTHHFIFSNPDDTALSLVSRTVGSDRVIDEFIFSLTHDREVPWLLPGVPPTGKKLEIPFTSIVAMRGDRLCHEHISWDQATALKQLDLLPEFVPFKGSIDGREAGEGKRFEVRLPVVGKEGAAKLVDEGCGESNALMGKSWREVDDI</sequence>
<accession>A0A9W8Z6V2</accession>
<name>A0A9W8Z6V2_9PLEO</name>
<gene>
    <name evidence="2" type="ORF">N0V91_008408</name>
</gene>
<keyword evidence="3" id="KW-1185">Reference proteome</keyword>
<organism evidence="2 3">
    <name type="scientific">Didymella pomorum</name>
    <dbReference type="NCBI Taxonomy" id="749634"/>
    <lineage>
        <taxon>Eukaryota</taxon>
        <taxon>Fungi</taxon>
        <taxon>Dikarya</taxon>
        <taxon>Ascomycota</taxon>
        <taxon>Pezizomycotina</taxon>
        <taxon>Dothideomycetes</taxon>
        <taxon>Pleosporomycetidae</taxon>
        <taxon>Pleosporales</taxon>
        <taxon>Pleosporineae</taxon>
        <taxon>Didymellaceae</taxon>
        <taxon>Didymella</taxon>
    </lineage>
</organism>
<evidence type="ECO:0000256" key="1">
    <source>
        <dbReference type="SAM" id="MobiDB-lite"/>
    </source>
</evidence>
<dbReference type="Gene3D" id="3.10.450.50">
    <property type="match status" value="1"/>
</dbReference>